<comment type="caution">
    <text evidence="3">The sequence shown here is derived from an EMBL/GenBank/DDBJ whole genome shotgun (WGS) entry which is preliminary data.</text>
</comment>
<dbReference type="PANTHER" id="PTHR35335:SF1">
    <property type="entry name" value="UPF0716 PROTEIN FXSA"/>
    <property type="match status" value="1"/>
</dbReference>
<feature type="transmembrane region" description="Helical" evidence="2">
    <location>
        <begin position="70"/>
        <end position="89"/>
    </location>
</feature>
<dbReference type="PANTHER" id="PTHR35335">
    <property type="entry name" value="UPF0716 PROTEIN FXSA"/>
    <property type="match status" value="1"/>
</dbReference>
<keyword evidence="2" id="KW-0472">Membrane</keyword>
<evidence type="ECO:0000313" key="3">
    <source>
        <dbReference type="EMBL" id="MFD1511600.1"/>
    </source>
</evidence>
<reference evidence="4" key="1">
    <citation type="journal article" date="2019" name="Int. J. Syst. Evol. Microbiol.">
        <title>The Global Catalogue of Microorganisms (GCM) 10K type strain sequencing project: providing services to taxonomists for standard genome sequencing and annotation.</title>
        <authorList>
            <consortium name="The Broad Institute Genomics Platform"/>
            <consortium name="The Broad Institute Genome Sequencing Center for Infectious Disease"/>
            <person name="Wu L."/>
            <person name="Ma J."/>
        </authorList>
    </citation>
    <scope>NUCLEOTIDE SEQUENCE [LARGE SCALE GENOMIC DNA]</scope>
    <source>
        <strain evidence="4">CGMCC 1.12477</strain>
    </source>
</reference>
<dbReference type="InterPro" id="IPR007313">
    <property type="entry name" value="FxsA"/>
</dbReference>
<evidence type="ECO:0000313" key="4">
    <source>
        <dbReference type="Proteomes" id="UP001597186"/>
    </source>
</evidence>
<dbReference type="Pfam" id="PF04186">
    <property type="entry name" value="FxsA"/>
    <property type="match status" value="1"/>
</dbReference>
<feature type="region of interest" description="Disordered" evidence="1">
    <location>
        <begin position="121"/>
        <end position="172"/>
    </location>
</feature>
<accession>A0ABW4EL00</accession>
<sequence length="172" mass="18498">MWLFVAFVAVPIVEIALFIQVGGLIGMWPTLGIVVLTAVLGTMMMRAQGALAMRDVQRSFSDLRDPTEPLAHGAMILVAGVLLLTPGFFTDALGLSLLIPQVRRAVFAYVAARVKVQTVHYGQAGPGPQGPRGPQPGGKDIIDGDFHEVDEDAAQVEPPKRPTHRPSGWTKH</sequence>
<evidence type="ECO:0000256" key="1">
    <source>
        <dbReference type="SAM" id="MobiDB-lite"/>
    </source>
</evidence>
<dbReference type="EMBL" id="JBHUDD010000160">
    <property type="protein sequence ID" value="MFD1511600.1"/>
    <property type="molecule type" value="Genomic_DNA"/>
</dbReference>
<proteinExistence type="predicted"/>
<feature type="transmembrane region" description="Helical" evidence="2">
    <location>
        <begin position="28"/>
        <end position="49"/>
    </location>
</feature>
<protein>
    <submittedName>
        <fullName evidence="3">FxsA family protein</fullName>
    </submittedName>
</protein>
<keyword evidence="2" id="KW-0812">Transmembrane</keyword>
<dbReference type="NCBIfam" id="NF008528">
    <property type="entry name" value="PRK11463.1-2"/>
    <property type="match status" value="1"/>
</dbReference>
<keyword evidence="4" id="KW-1185">Reference proteome</keyword>
<evidence type="ECO:0000256" key="2">
    <source>
        <dbReference type="SAM" id="Phobius"/>
    </source>
</evidence>
<organism evidence="3 4">
    <name type="scientific">Lacimonas salitolerans</name>
    <dbReference type="NCBI Taxonomy" id="1323750"/>
    <lineage>
        <taxon>Bacteria</taxon>
        <taxon>Pseudomonadati</taxon>
        <taxon>Pseudomonadota</taxon>
        <taxon>Alphaproteobacteria</taxon>
        <taxon>Rhodobacterales</taxon>
        <taxon>Paracoccaceae</taxon>
        <taxon>Lacimonas</taxon>
    </lineage>
</organism>
<name>A0ABW4EL00_9RHOB</name>
<dbReference type="Proteomes" id="UP001597186">
    <property type="component" value="Unassembled WGS sequence"/>
</dbReference>
<keyword evidence="2" id="KW-1133">Transmembrane helix</keyword>
<gene>
    <name evidence="3" type="ORF">ACFTOW_19620</name>
</gene>
<dbReference type="RefSeq" id="WP_379918958.1">
    <property type="nucleotide sequence ID" value="NZ_JBHUDD010000160.1"/>
</dbReference>